<dbReference type="SUPFAM" id="SSF51735">
    <property type="entry name" value="NAD(P)-binding Rossmann-fold domains"/>
    <property type="match status" value="1"/>
</dbReference>
<name>A0A1B9GHA3_9TREE</name>
<reference evidence="3 4" key="1">
    <citation type="submission" date="2013-07" db="EMBL/GenBank/DDBJ databases">
        <title>The Genome Sequence of Cryptococcus heveanensis BCC8398.</title>
        <authorList>
            <consortium name="The Broad Institute Genome Sequencing Platform"/>
            <person name="Cuomo C."/>
            <person name="Litvintseva A."/>
            <person name="Chen Y."/>
            <person name="Heitman J."/>
            <person name="Sun S."/>
            <person name="Springer D."/>
            <person name="Dromer F."/>
            <person name="Young S.K."/>
            <person name="Zeng Q."/>
            <person name="Gargeya S."/>
            <person name="Fitzgerald M."/>
            <person name="Abouelleil A."/>
            <person name="Alvarado L."/>
            <person name="Berlin A.M."/>
            <person name="Chapman S.B."/>
            <person name="Dewar J."/>
            <person name="Goldberg J."/>
            <person name="Griggs A."/>
            <person name="Gujja S."/>
            <person name="Hansen M."/>
            <person name="Howarth C."/>
            <person name="Imamovic A."/>
            <person name="Larimer J."/>
            <person name="McCowan C."/>
            <person name="Murphy C."/>
            <person name="Pearson M."/>
            <person name="Priest M."/>
            <person name="Roberts A."/>
            <person name="Saif S."/>
            <person name="Shea T."/>
            <person name="Sykes S."/>
            <person name="Wortman J."/>
            <person name="Nusbaum C."/>
            <person name="Birren B."/>
        </authorList>
    </citation>
    <scope>NUCLEOTIDE SEQUENCE [LARGE SCALE GENOMIC DNA]</scope>
    <source>
        <strain evidence="3 4">BCC8398</strain>
    </source>
</reference>
<sequence length="279" mass="30845">MHVILLGASKGIGYQVLQSLLSSAGSGAEQQQDQWSTTLLLRKPELIEQDATIRPYIQQGRVRIVKGNATSEDDLRKCFEGVNVDLIISSIGATPSFTLSGIHIDQPELCTKGTIALLHVLQDYQTKETQAQFPLPRLIVVSSMGIGDHHREIPFAMRALYSWLLTKPHQDKLALEYLLRRSSTSFPTPDPSSNPNAIPPESWLPQSTVHSIQSDFLPRVTIVRPAMFGADGPARPASQLKVGEKAQVYFVRRSEVARFIVDECVQKGGWVNKLPVIGL</sequence>
<proteinExistence type="predicted"/>
<organism evidence="3 4">
    <name type="scientific">Kwoniella heveanensis BCC8398</name>
    <dbReference type="NCBI Taxonomy" id="1296120"/>
    <lineage>
        <taxon>Eukaryota</taxon>
        <taxon>Fungi</taxon>
        <taxon>Dikarya</taxon>
        <taxon>Basidiomycota</taxon>
        <taxon>Agaricomycotina</taxon>
        <taxon>Tremellomycetes</taxon>
        <taxon>Tremellales</taxon>
        <taxon>Cryptococcaceae</taxon>
        <taxon>Kwoniella</taxon>
    </lineage>
</organism>
<evidence type="ECO:0000256" key="1">
    <source>
        <dbReference type="SAM" id="MobiDB-lite"/>
    </source>
</evidence>
<feature type="domain" description="NAD(P)-binding" evidence="2">
    <location>
        <begin position="34"/>
        <end position="183"/>
    </location>
</feature>
<feature type="region of interest" description="Disordered" evidence="1">
    <location>
        <begin position="185"/>
        <end position="204"/>
    </location>
</feature>
<evidence type="ECO:0000259" key="2">
    <source>
        <dbReference type="Pfam" id="PF13460"/>
    </source>
</evidence>
<feature type="compositionally biased region" description="Low complexity" evidence="1">
    <location>
        <begin position="185"/>
        <end position="196"/>
    </location>
</feature>
<dbReference type="Gene3D" id="3.40.50.720">
    <property type="entry name" value="NAD(P)-binding Rossmann-like Domain"/>
    <property type="match status" value="1"/>
</dbReference>
<protein>
    <recommendedName>
        <fullName evidence="2">NAD(P)-binding domain-containing protein</fullName>
    </recommendedName>
</protein>
<dbReference type="STRING" id="1296120.A0A1B9GHA3"/>
<dbReference type="Pfam" id="PF13460">
    <property type="entry name" value="NAD_binding_10"/>
    <property type="match status" value="1"/>
</dbReference>
<keyword evidence="4" id="KW-1185">Reference proteome</keyword>
<dbReference type="EMBL" id="KI669517">
    <property type="protein sequence ID" value="OCF30444.1"/>
    <property type="molecule type" value="Genomic_DNA"/>
</dbReference>
<evidence type="ECO:0000313" key="3">
    <source>
        <dbReference type="EMBL" id="OCF30444.1"/>
    </source>
</evidence>
<dbReference type="AlphaFoldDB" id="A0A1B9GHA3"/>
<dbReference type="Proteomes" id="UP000092666">
    <property type="component" value="Unassembled WGS sequence"/>
</dbReference>
<dbReference type="InterPro" id="IPR016040">
    <property type="entry name" value="NAD(P)-bd_dom"/>
</dbReference>
<evidence type="ECO:0000313" key="4">
    <source>
        <dbReference type="Proteomes" id="UP000092666"/>
    </source>
</evidence>
<dbReference type="OrthoDB" id="63935at2759"/>
<dbReference type="InterPro" id="IPR036291">
    <property type="entry name" value="NAD(P)-bd_dom_sf"/>
</dbReference>
<gene>
    <name evidence="3" type="ORF">I316_07931</name>
</gene>
<dbReference type="PANTHER" id="PTHR15020:SF50">
    <property type="entry name" value="UPF0659 PROTEIN YMR090W"/>
    <property type="match status" value="1"/>
</dbReference>
<dbReference type="PANTHER" id="PTHR15020">
    <property type="entry name" value="FLAVIN REDUCTASE-RELATED"/>
    <property type="match status" value="1"/>
</dbReference>
<accession>A0A1B9GHA3</accession>
<reference evidence="4" key="2">
    <citation type="submission" date="2013-12" db="EMBL/GenBank/DDBJ databases">
        <title>Evolution of pathogenesis and genome organization in the Tremellales.</title>
        <authorList>
            <person name="Cuomo C."/>
            <person name="Litvintseva A."/>
            <person name="Heitman J."/>
            <person name="Chen Y."/>
            <person name="Sun S."/>
            <person name="Springer D."/>
            <person name="Dromer F."/>
            <person name="Young S."/>
            <person name="Zeng Q."/>
            <person name="Chapman S."/>
            <person name="Gujja S."/>
            <person name="Saif S."/>
            <person name="Birren B."/>
        </authorList>
    </citation>
    <scope>NUCLEOTIDE SEQUENCE [LARGE SCALE GENOMIC DNA]</scope>
    <source>
        <strain evidence="4">BCC8398</strain>
    </source>
</reference>